<comment type="caution">
    <text evidence="2">The sequence shown here is derived from an EMBL/GenBank/DDBJ whole genome shotgun (WGS) entry which is preliminary data.</text>
</comment>
<evidence type="ECO:0000313" key="2">
    <source>
        <dbReference type="EMBL" id="TLE01785.1"/>
    </source>
</evidence>
<evidence type="ECO:0008006" key="4">
    <source>
        <dbReference type="Google" id="ProtNLM"/>
    </source>
</evidence>
<protein>
    <recommendedName>
        <fullName evidence="4">Nucleoside 5-triphosphatase RdgB (DHAPTP, dITP,XTP-specific)</fullName>
    </recommendedName>
</protein>
<dbReference type="OrthoDB" id="399884at2"/>
<feature type="region of interest" description="Disordered" evidence="1">
    <location>
        <begin position="176"/>
        <end position="195"/>
    </location>
</feature>
<feature type="compositionally biased region" description="Basic and acidic residues" evidence="1">
    <location>
        <begin position="181"/>
        <end position="195"/>
    </location>
</feature>
<evidence type="ECO:0000256" key="1">
    <source>
        <dbReference type="SAM" id="MobiDB-lite"/>
    </source>
</evidence>
<organism evidence="2 3">
    <name type="scientific">Helicobacter japonicus</name>
    <dbReference type="NCBI Taxonomy" id="425400"/>
    <lineage>
        <taxon>Bacteria</taxon>
        <taxon>Pseudomonadati</taxon>
        <taxon>Campylobacterota</taxon>
        <taxon>Epsilonproteobacteria</taxon>
        <taxon>Campylobacterales</taxon>
        <taxon>Helicobacteraceae</taxon>
        <taxon>Helicobacter</taxon>
    </lineage>
</organism>
<dbReference type="RefSeq" id="WP_052061013.1">
    <property type="nucleotide sequence ID" value="NZ_CAJUDB010000006.1"/>
</dbReference>
<dbReference type="EMBL" id="JRMQ02000006">
    <property type="protein sequence ID" value="TLE01785.1"/>
    <property type="molecule type" value="Genomic_DNA"/>
</dbReference>
<sequence length="315" mass="36318">MKTIELDVFERNGEFVGKKGFYNYDKNQAKINQWLRNFKQTQGDILGILMADAPDFQQSDHIAILNNARNAHLIFQNIASNNLILTALYFAVRHCIPATWLNDRDQFLYPNEEWQKDSTFQNDCLTFTLFHGQNRITSKEGINHFIPFSESQVGAKEAFESHFMSEFIKGKIKQDSIPCHSEGDKPEESQAKDSKTAKFNNTLFSKEDLGQTCFIPTKPLEFSAEAQEVFKAGLELWKYYHSQEFKDSANPYNPNASLYDIKAYFQGFSDKGKMNPPQKAQDSYYKDLLGTLNAALKDLAKRIEPKVYEYGFLRE</sequence>
<proteinExistence type="predicted"/>
<keyword evidence="3" id="KW-1185">Reference proteome</keyword>
<dbReference type="STRING" id="425400.LS65_02525"/>
<dbReference type="Proteomes" id="UP000029707">
    <property type="component" value="Unassembled WGS sequence"/>
</dbReference>
<dbReference type="AlphaFoldDB" id="A0A4U8TPN7"/>
<gene>
    <name evidence="2" type="ORF">LS65_005515</name>
</gene>
<evidence type="ECO:0000313" key="3">
    <source>
        <dbReference type="Proteomes" id="UP000029707"/>
    </source>
</evidence>
<name>A0A4U8TPN7_9HELI</name>
<accession>A0A4U8TPN7</accession>
<reference evidence="2 3" key="1">
    <citation type="journal article" date="2014" name="Genome Announc.">
        <title>Draft genome sequences of eight enterohepatic helicobacter species isolated from both laboratory and wild rodents.</title>
        <authorList>
            <person name="Sheh A."/>
            <person name="Shen Z."/>
            <person name="Fox J.G."/>
        </authorList>
    </citation>
    <scope>NUCLEOTIDE SEQUENCE [LARGE SCALE GENOMIC DNA]</scope>
    <source>
        <strain evidence="2 3">MIT 01-6451</strain>
    </source>
</reference>